<accession>A0A061FRJ6</accession>
<dbReference type="AlphaFoldDB" id="A0A061FRJ6"/>
<dbReference type="Gramene" id="EOY19538">
    <property type="protein sequence ID" value="EOY19538"/>
    <property type="gene ID" value="TCM_044669"/>
</dbReference>
<reference evidence="1 2" key="1">
    <citation type="journal article" date="2013" name="Genome Biol.">
        <title>The genome sequence of the most widely cultivated cacao type and its use to identify candidate genes regulating pod color.</title>
        <authorList>
            <person name="Motamayor J.C."/>
            <person name="Mockaitis K."/>
            <person name="Schmutz J."/>
            <person name="Haiminen N."/>
            <person name="Iii D.L."/>
            <person name="Cornejo O."/>
            <person name="Findley S.D."/>
            <person name="Zheng P."/>
            <person name="Utro F."/>
            <person name="Royaert S."/>
            <person name="Saski C."/>
            <person name="Jenkins J."/>
            <person name="Podicheti R."/>
            <person name="Zhao M."/>
            <person name="Scheffler B.E."/>
            <person name="Stack J.C."/>
            <person name="Feltus F.A."/>
            <person name="Mustiga G.M."/>
            <person name="Amores F."/>
            <person name="Phillips W."/>
            <person name="Marelli J.P."/>
            <person name="May G.D."/>
            <person name="Shapiro H."/>
            <person name="Ma J."/>
            <person name="Bustamante C.D."/>
            <person name="Schnell R.J."/>
            <person name="Main D."/>
            <person name="Gilbert D."/>
            <person name="Parida L."/>
            <person name="Kuhn D.N."/>
        </authorList>
    </citation>
    <scope>NUCLEOTIDE SEQUENCE [LARGE SCALE GENOMIC DNA]</scope>
    <source>
        <strain evidence="2">cv. Matina 1-6</strain>
    </source>
</reference>
<keyword evidence="2" id="KW-1185">Reference proteome</keyword>
<protein>
    <submittedName>
        <fullName evidence="1">Uncharacterized protein</fullName>
    </submittedName>
</protein>
<dbReference type="HOGENOM" id="CLU_1191683_0_0_1"/>
<dbReference type="InterPro" id="IPR053085">
    <property type="entry name" value="Jasmonate-induced_protein"/>
</dbReference>
<evidence type="ECO:0000313" key="1">
    <source>
        <dbReference type="EMBL" id="EOY19538.1"/>
    </source>
</evidence>
<dbReference type="EMBL" id="CM001888">
    <property type="protein sequence ID" value="EOY19538.1"/>
    <property type="molecule type" value="Genomic_DNA"/>
</dbReference>
<dbReference type="InParanoid" id="A0A061FRJ6"/>
<evidence type="ECO:0000313" key="2">
    <source>
        <dbReference type="Proteomes" id="UP000026915"/>
    </source>
</evidence>
<dbReference type="PANTHER" id="PTHR36482:SF6">
    <property type="entry name" value="JASMONATE-INDUCED PROTEIN HOMOLOG"/>
    <property type="match status" value="1"/>
</dbReference>
<dbReference type="PANTHER" id="PTHR36482">
    <property type="entry name" value="OSJNBA0024J22.15 PROTEIN"/>
    <property type="match status" value="1"/>
</dbReference>
<sequence>MAVVPAVALAVQHTPGVSVPGWQLHGNLVSRTHETRALVSTPFQFHRNWRPLIYTKRHKTMAATVPKTPQSAAKNPEYTFVNFTNSSGQTLVLDEHVIWKRASGLPTPIHKPYQFSHIAEKLSYHRLIGSVVGLKFHIRDSNCTLIVAWSHTSVSNKVYAEILPAGIVKNWSQIKKSLAYSKSQFDTYNNKSKSQHGYRCILEIHPTSGTPTVKATFTKAL</sequence>
<dbReference type="Proteomes" id="UP000026915">
    <property type="component" value="Chromosome 10"/>
</dbReference>
<proteinExistence type="predicted"/>
<gene>
    <name evidence="1" type="ORF">TCM_044669</name>
</gene>
<name>A0A061FRJ6_THECC</name>
<organism evidence="1 2">
    <name type="scientific">Theobroma cacao</name>
    <name type="common">Cacao</name>
    <name type="synonym">Cocoa</name>
    <dbReference type="NCBI Taxonomy" id="3641"/>
    <lineage>
        <taxon>Eukaryota</taxon>
        <taxon>Viridiplantae</taxon>
        <taxon>Streptophyta</taxon>
        <taxon>Embryophyta</taxon>
        <taxon>Tracheophyta</taxon>
        <taxon>Spermatophyta</taxon>
        <taxon>Magnoliopsida</taxon>
        <taxon>eudicotyledons</taxon>
        <taxon>Gunneridae</taxon>
        <taxon>Pentapetalae</taxon>
        <taxon>rosids</taxon>
        <taxon>malvids</taxon>
        <taxon>Malvales</taxon>
        <taxon>Malvaceae</taxon>
        <taxon>Byttnerioideae</taxon>
        <taxon>Theobroma</taxon>
    </lineage>
</organism>